<feature type="region of interest" description="Disordered" evidence="1">
    <location>
        <begin position="1"/>
        <end position="93"/>
    </location>
</feature>
<evidence type="ECO:0000313" key="3">
    <source>
        <dbReference type="Proteomes" id="UP000649617"/>
    </source>
</evidence>
<feature type="compositionally biased region" description="Basic and acidic residues" evidence="1">
    <location>
        <begin position="26"/>
        <end position="35"/>
    </location>
</feature>
<reference evidence="2" key="1">
    <citation type="submission" date="2021-02" db="EMBL/GenBank/DDBJ databases">
        <authorList>
            <person name="Dougan E. K."/>
            <person name="Rhodes N."/>
            <person name="Thang M."/>
            <person name="Chan C."/>
        </authorList>
    </citation>
    <scope>NUCLEOTIDE SEQUENCE</scope>
</reference>
<name>A0A812U335_SYMPI</name>
<dbReference type="Proteomes" id="UP000649617">
    <property type="component" value="Unassembled WGS sequence"/>
</dbReference>
<feature type="compositionally biased region" description="Basic and acidic residues" evidence="1">
    <location>
        <begin position="1"/>
        <end position="17"/>
    </location>
</feature>
<evidence type="ECO:0000313" key="2">
    <source>
        <dbReference type="EMBL" id="CAE7549292.1"/>
    </source>
</evidence>
<feature type="compositionally biased region" description="Basic and acidic residues" evidence="1">
    <location>
        <begin position="60"/>
        <end position="79"/>
    </location>
</feature>
<evidence type="ECO:0000256" key="1">
    <source>
        <dbReference type="SAM" id="MobiDB-lite"/>
    </source>
</evidence>
<dbReference type="AlphaFoldDB" id="A0A812U335"/>
<accession>A0A812U335</accession>
<proteinExistence type="predicted"/>
<feature type="compositionally biased region" description="Basic residues" evidence="1">
    <location>
        <begin position="36"/>
        <end position="48"/>
    </location>
</feature>
<protein>
    <submittedName>
        <fullName evidence="2">Uncharacterized protein</fullName>
    </submittedName>
</protein>
<dbReference type="EMBL" id="CAJNIZ010033947">
    <property type="protein sequence ID" value="CAE7549292.1"/>
    <property type="molecule type" value="Genomic_DNA"/>
</dbReference>
<gene>
    <name evidence="2" type="ORF">SPIL2461_LOCUS14588</name>
</gene>
<comment type="caution">
    <text evidence="2">The sequence shown here is derived from an EMBL/GenBank/DDBJ whole genome shotgun (WGS) entry which is preliminary data.</text>
</comment>
<sequence>MADAQHEAPERFQRSADAEVDPEAPTELRRGDSRGSRRHRREGSRRSSRSSLPTDLDISDADRRQKLPESVEVDNHVSSRDSAGNPLLQDLVA</sequence>
<keyword evidence="3" id="KW-1185">Reference proteome</keyword>
<organism evidence="2 3">
    <name type="scientific">Symbiodinium pilosum</name>
    <name type="common">Dinoflagellate</name>
    <dbReference type="NCBI Taxonomy" id="2952"/>
    <lineage>
        <taxon>Eukaryota</taxon>
        <taxon>Sar</taxon>
        <taxon>Alveolata</taxon>
        <taxon>Dinophyceae</taxon>
        <taxon>Suessiales</taxon>
        <taxon>Symbiodiniaceae</taxon>
        <taxon>Symbiodinium</taxon>
    </lineage>
</organism>